<proteinExistence type="predicted"/>
<protein>
    <submittedName>
        <fullName evidence="1">Uncharacterized protein</fullName>
    </submittedName>
</protein>
<organism evidence="1 2">
    <name type="scientific">Methylobacterium radiotolerans</name>
    <dbReference type="NCBI Taxonomy" id="31998"/>
    <lineage>
        <taxon>Bacteria</taxon>
        <taxon>Pseudomonadati</taxon>
        <taxon>Pseudomonadota</taxon>
        <taxon>Alphaproteobacteria</taxon>
        <taxon>Hyphomicrobiales</taxon>
        <taxon>Methylobacteriaceae</taxon>
        <taxon>Methylobacterium</taxon>
    </lineage>
</organism>
<dbReference type="Proteomes" id="UP001549119">
    <property type="component" value="Unassembled WGS sequence"/>
</dbReference>
<evidence type="ECO:0000313" key="1">
    <source>
        <dbReference type="EMBL" id="MET3868647.1"/>
    </source>
</evidence>
<keyword evidence="2" id="KW-1185">Reference proteome</keyword>
<dbReference type="RefSeq" id="WP_209650317.1">
    <property type="nucleotide sequence ID" value="NZ_JBEPNV010000001.1"/>
</dbReference>
<sequence length="140" mass="14813">MPEISELLARPAPERFDGAEAWSKLPPDVQAEIGAIALEMAAANSLHDRCCQDDLPEIYHRAGDAAVVELWRDLQAVTSDALPEGVFEASDGRLPRIPALLGGVCRVCGCSQNDACDEGCGWVAEDLCTACVAIGGHDHG</sequence>
<evidence type="ECO:0000313" key="2">
    <source>
        <dbReference type="Proteomes" id="UP001549119"/>
    </source>
</evidence>
<reference evidence="1 2" key="1">
    <citation type="submission" date="2024-06" db="EMBL/GenBank/DDBJ databases">
        <title>Genomics of switchgrass bacterial isolates.</title>
        <authorList>
            <person name="Shade A."/>
        </authorList>
    </citation>
    <scope>NUCLEOTIDE SEQUENCE [LARGE SCALE GENOMIC DNA]</scope>
    <source>
        <strain evidence="1 2">PvP084</strain>
    </source>
</reference>
<gene>
    <name evidence="1" type="ORF">ABIC20_005956</name>
</gene>
<comment type="caution">
    <text evidence="1">The sequence shown here is derived from an EMBL/GenBank/DDBJ whole genome shotgun (WGS) entry which is preliminary data.</text>
</comment>
<accession>A0ABV2NQ42</accession>
<dbReference type="EMBL" id="JBEPNW010000002">
    <property type="protein sequence ID" value="MET3868647.1"/>
    <property type="molecule type" value="Genomic_DNA"/>
</dbReference>
<name>A0ABV2NQ42_9HYPH</name>